<gene>
    <name evidence="1" type="ORF">DFP72DRAFT_1064871</name>
</gene>
<sequence>MVRGTHKNAFREYVTSKAAGLSALLADPLLGEVKAALVDGAPRVGNFQVHGTWPAFLQEALRTCSGNPELHSVVMALLEKEQSSASSATHHEKRRLLRGLGLLGTSGYSVGKILAESPSFDAAAAVLKARGIKLIARSRRTASDLGYKRGYQLVEDPAYMTAKSILCTEDEGFYVIPPGESAVFVSGTGTETDPYVIELAVIRNCLGEEAFAAPLLAWLDAVIHAAVGVRRNQRPNQPGAMVQIGLNMGPRHARVLGWGKSFNKPNLSQEEMTAQDTDFIGAQSLLWLLINSNFPTEVPAAFAAGVAGLPYPALGTQNVPSEMGFSFEYDGKDYNFTQAGRAPPEGIALLGFRMGSHTDDSPVPFTVIMTCSREDPKAPALAPGLGANLVDLTLKTVVQAAPATLMAFNSNKLHGTTNHGAGIDPTNSGLGIFLTKRVHDAIRDAVGKSGYDGVVYAGAPITDLSGNGEQP</sequence>
<comment type="caution">
    <text evidence="1">The sequence shown here is derived from an EMBL/GenBank/DDBJ whole genome shotgun (WGS) entry which is preliminary data.</text>
</comment>
<reference evidence="1 2" key="1">
    <citation type="submission" date="2020-07" db="EMBL/GenBank/DDBJ databases">
        <title>Comparative genomics of pyrophilous fungi reveals a link between fire events and developmental genes.</title>
        <authorList>
            <consortium name="DOE Joint Genome Institute"/>
            <person name="Steindorff A.S."/>
            <person name="Carver A."/>
            <person name="Calhoun S."/>
            <person name="Stillman K."/>
            <person name="Liu H."/>
            <person name="Lipzen A."/>
            <person name="Pangilinan J."/>
            <person name="Labutti K."/>
            <person name="Bruns T.D."/>
            <person name="Grigoriev I.V."/>
        </authorList>
    </citation>
    <scope>NUCLEOTIDE SEQUENCE [LARGE SCALE GENOMIC DNA]</scope>
    <source>
        <strain evidence="1 2">CBS 144469</strain>
    </source>
</reference>
<dbReference type="EMBL" id="JACGCI010000019">
    <property type="protein sequence ID" value="KAF6758147.1"/>
    <property type="molecule type" value="Genomic_DNA"/>
</dbReference>
<dbReference type="OrthoDB" id="2684108at2759"/>
<evidence type="ECO:0000313" key="1">
    <source>
        <dbReference type="EMBL" id="KAF6758147.1"/>
    </source>
</evidence>
<keyword evidence="2" id="KW-1185">Reference proteome</keyword>
<dbReference type="Proteomes" id="UP000521943">
    <property type="component" value="Unassembled WGS sequence"/>
</dbReference>
<proteinExistence type="predicted"/>
<evidence type="ECO:0000313" key="2">
    <source>
        <dbReference type="Proteomes" id="UP000521943"/>
    </source>
</evidence>
<name>A0A8H6MBK8_9AGAR</name>
<protein>
    <submittedName>
        <fullName evidence="1">Uncharacterized protein</fullName>
    </submittedName>
</protein>
<dbReference type="AlphaFoldDB" id="A0A8H6MBK8"/>
<organism evidence="1 2">
    <name type="scientific">Ephemerocybe angulata</name>
    <dbReference type="NCBI Taxonomy" id="980116"/>
    <lineage>
        <taxon>Eukaryota</taxon>
        <taxon>Fungi</taxon>
        <taxon>Dikarya</taxon>
        <taxon>Basidiomycota</taxon>
        <taxon>Agaricomycotina</taxon>
        <taxon>Agaricomycetes</taxon>
        <taxon>Agaricomycetidae</taxon>
        <taxon>Agaricales</taxon>
        <taxon>Agaricineae</taxon>
        <taxon>Psathyrellaceae</taxon>
        <taxon>Ephemerocybe</taxon>
    </lineage>
</organism>
<accession>A0A8H6MBK8</accession>